<feature type="transmembrane region" description="Helical" evidence="6">
    <location>
        <begin position="230"/>
        <end position="252"/>
    </location>
</feature>
<name>A0AAD3SMR1_NEPGR</name>
<dbReference type="GO" id="GO:0015297">
    <property type="term" value="F:antiporter activity"/>
    <property type="evidence" value="ECO:0007669"/>
    <property type="project" value="InterPro"/>
</dbReference>
<dbReference type="PANTHER" id="PTHR42893:SF45">
    <property type="entry name" value="PROTEIN DETOXIFICATION 45, CHLOROPLASTIC"/>
    <property type="match status" value="1"/>
</dbReference>
<reference evidence="8" key="1">
    <citation type="submission" date="2023-05" db="EMBL/GenBank/DDBJ databases">
        <title>Nepenthes gracilis genome sequencing.</title>
        <authorList>
            <person name="Fukushima K."/>
        </authorList>
    </citation>
    <scope>NUCLEOTIDE SEQUENCE</scope>
    <source>
        <strain evidence="8">SING2019-196</strain>
    </source>
</reference>
<evidence type="ECO:0000256" key="7">
    <source>
        <dbReference type="SAM" id="MobiDB-lite"/>
    </source>
</evidence>
<feature type="compositionally biased region" description="Polar residues" evidence="7">
    <location>
        <begin position="1"/>
        <end position="14"/>
    </location>
</feature>
<organism evidence="8 9">
    <name type="scientific">Nepenthes gracilis</name>
    <name type="common">Slender pitcher plant</name>
    <dbReference type="NCBI Taxonomy" id="150966"/>
    <lineage>
        <taxon>Eukaryota</taxon>
        <taxon>Viridiplantae</taxon>
        <taxon>Streptophyta</taxon>
        <taxon>Embryophyta</taxon>
        <taxon>Tracheophyta</taxon>
        <taxon>Spermatophyta</taxon>
        <taxon>Magnoliopsida</taxon>
        <taxon>eudicotyledons</taxon>
        <taxon>Gunneridae</taxon>
        <taxon>Pentapetalae</taxon>
        <taxon>Caryophyllales</taxon>
        <taxon>Nepenthaceae</taxon>
        <taxon>Nepenthes</taxon>
    </lineage>
</organism>
<dbReference type="InterPro" id="IPR002528">
    <property type="entry name" value="MATE_fam"/>
</dbReference>
<feature type="transmembrane region" description="Helical" evidence="6">
    <location>
        <begin position="367"/>
        <end position="388"/>
    </location>
</feature>
<dbReference type="Proteomes" id="UP001279734">
    <property type="component" value="Unassembled WGS sequence"/>
</dbReference>
<dbReference type="CDD" id="cd13136">
    <property type="entry name" value="MATE_DinF_like"/>
    <property type="match status" value="1"/>
</dbReference>
<comment type="caution">
    <text evidence="6">Lacks conserved residue(s) required for the propagation of feature annotation.</text>
</comment>
<comment type="subcellular location">
    <subcellularLocation>
        <location evidence="1">Membrane</location>
        <topology evidence="1">Multi-pass membrane protein</topology>
    </subcellularLocation>
</comment>
<protein>
    <recommendedName>
        <fullName evidence="6">Protein DETOXIFICATION</fullName>
    </recommendedName>
    <alternativeName>
        <fullName evidence="6">Multidrug and toxic compound extrusion protein</fullName>
    </alternativeName>
</protein>
<feature type="transmembrane region" description="Helical" evidence="6">
    <location>
        <begin position="272"/>
        <end position="295"/>
    </location>
</feature>
<comment type="caution">
    <text evidence="8">The sequence shown here is derived from an EMBL/GenBank/DDBJ whole genome shotgun (WGS) entry which is preliminary data.</text>
</comment>
<feature type="transmembrane region" description="Helical" evidence="6">
    <location>
        <begin position="329"/>
        <end position="347"/>
    </location>
</feature>
<feature type="transmembrane region" description="Helical" evidence="6">
    <location>
        <begin position="302"/>
        <end position="323"/>
    </location>
</feature>
<gene>
    <name evidence="8" type="ORF">Nepgr_015350</name>
</gene>
<dbReference type="PANTHER" id="PTHR42893">
    <property type="entry name" value="PROTEIN DETOXIFICATION 44, CHLOROPLASTIC-RELATED"/>
    <property type="match status" value="1"/>
</dbReference>
<proteinExistence type="inferred from homology"/>
<sequence length="686" mass="74635">MAASQLSEVTFSNRLTRRNSMQKRMKHSLQQSCESRNASMPTNQKGLSGVHAFKHCHLSTDKTKLFSPVAIRNRKSFLKVSSSHLSSDCGVGPCEVEDAILENEDDFSTSQIELFKSKAVPTYQSRPHNIKSELIMLSLPAIAGQALEPLAQLMETAYIGRLGPLELASAGVSLSIFNIISKLFNIPLLSVSTSFVAEDISKSTEESASNEKYPNIGEDERKQLSSVSTALLLAVGIGIFESLALFLGSGVLLDLMGIPLDSPMRAPSQRFLSLRALGAPAVVVALALQGVLRGFKDTKTPVFCLGVGNFAAVFLFPLLIYYFQLGLTGAAISTVVSQYIVTFLMIWHLNKRAVLVPLKLGELQLGVYVKSGGFLLGRTLAVLITMTIGTSMAARQGTLAMAAHQICLQVWLAVSLLTDALAASCQALVAGSLSKRDYKAVKEITYFVLKLGLLTGASLAMVLGISFGSLATLFTKDMQVLEIVKTGVLFVSASQPVNALAFIFDGLHYGVSDFPYAALSMMVVGAISSAVLLYSPAVIGLRGVWLGLTVFMGLRTVAGFVRLLSKNGPWWFLHWDSPGKVIHLLAVIMPHVRILRLVYPGFCFQWIMGNFEKLVKGGGKTSIAGQQQLQQHKTGSIRSLPRYKHNPQYRGFSPTSIRFTITCGELFYMDALQQFSRFHPTSLNSR</sequence>
<evidence type="ECO:0000256" key="1">
    <source>
        <dbReference type="ARBA" id="ARBA00004141"/>
    </source>
</evidence>
<evidence type="ECO:0000256" key="2">
    <source>
        <dbReference type="ARBA" id="ARBA00010199"/>
    </source>
</evidence>
<feature type="transmembrane region" description="Helical" evidence="6">
    <location>
        <begin position="543"/>
        <end position="564"/>
    </location>
</feature>
<evidence type="ECO:0000313" key="9">
    <source>
        <dbReference type="Proteomes" id="UP001279734"/>
    </source>
</evidence>
<keyword evidence="5 6" id="KW-0472">Membrane</keyword>
<feature type="transmembrane region" description="Helical" evidence="6">
    <location>
        <begin position="516"/>
        <end position="537"/>
    </location>
</feature>
<dbReference type="InterPro" id="IPR044644">
    <property type="entry name" value="DinF-like"/>
</dbReference>
<dbReference type="GO" id="GO:0042910">
    <property type="term" value="F:xenobiotic transmembrane transporter activity"/>
    <property type="evidence" value="ECO:0007669"/>
    <property type="project" value="InterPro"/>
</dbReference>
<keyword evidence="4 6" id="KW-1133">Transmembrane helix</keyword>
<dbReference type="EMBL" id="BSYO01000013">
    <property type="protein sequence ID" value="GMH13509.1"/>
    <property type="molecule type" value="Genomic_DNA"/>
</dbReference>
<evidence type="ECO:0000256" key="3">
    <source>
        <dbReference type="ARBA" id="ARBA00022692"/>
    </source>
</evidence>
<feature type="region of interest" description="Disordered" evidence="7">
    <location>
        <begin position="1"/>
        <end position="26"/>
    </location>
</feature>
<accession>A0AAD3SMR1</accession>
<evidence type="ECO:0000256" key="6">
    <source>
        <dbReference type="RuleBase" id="RU004914"/>
    </source>
</evidence>
<evidence type="ECO:0000256" key="5">
    <source>
        <dbReference type="ARBA" id="ARBA00023136"/>
    </source>
</evidence>
<keyword evidence="3 6" id="KW-0812">Transmembrane</keyword>
<comment type="similarity">
    <text evidence="2 6">Belongs to the multi antimicrobial extrusion (MATE) (TC 2.A.66.1) family.</text>
</comment>
<feature type="transmembrane region" description="Helical" evidence="6">
    <location>
        <begin position="451"/>
        <end position="474"/>
    </location>
</feature>
<dbReference type="GO" id="GO:0009507">
    <property type="term" value="C:chloroplast"/>
    <property type="evidence" value="ECO:0007669"/>
    <property type="project" value="TreeGrafter"/>
</dbReference>
<dbReference type="Pfam" id="PF01554">
    <property type="entry name" value="MatE"/>
    <property type="match status" value="2"/>
</dbReference>
<evidence type="ECO:0000313" key="8">
    <source>
        <dbReference type="EMBL" id="GMH13509.1"/>
    </source>
</evidence>
<feature type="compositionally biased region" description="Basic residues" evidence="7">
    <location>
        <begin position="15"/>
        <end position="26"/>
    </location>
</feature>
<evidence type="ECO:0000256" key="4">
    <source>
        <dbReference type="ARBA" id="ARBA00022989"/>
    </source>
</evidence>
<dbReference type="AlphaFoldDB" id="A0AAD3SMR1"/>
<feature type="transmembrane region" description="Helical" evidence="6">
    <location>
        <begin position="408"/>
        <end position="430"/>
    </location>
</feature>
<keyword evidence="9" id="KW-1185">Reference proteome</keyword>
<dbReference type="NCBIfam" id="TIGR00797">
    <property type="entry name" value="matE"/>
    <property type="match status" value="1"/>
</dbReference>
<dbReference type="GO" id="GO:0016020">
    <property type="term" value="C:membrane"/>
    <property type="evidence" value="ECO:0007669"/>
    <property type="project" value="UniProtKB-SubCell"/>
</dbReference>